<proteinExistence type="predicted"/>
<accession>A0A821R1U7</accession>
<keyword evidence="2" id="KW-1185">Reference proteome</keyword>
<gene>
    <name evidence="1" type="ORF">PMACD_LOCUS5606</name>
</gene>
<evidence type="ECO:0000313" key="2">
    <source>
        <dbReference type="Proteomes" id="UP000663880"/>
    </source>
</evidence>
<protein>
    <submittedName>
        <fullName evidence="1">Uncharacterized protein</fullName>
    </submittedName>
</protein>
<dbReference type="Proteomes" id="UP000663880">
    <property type="component" value="Unassembled WGS sequence"/>
</dbReference>
<evidence type="ECO:0000313" key="1">
    <source>
        <dbReference type="EMBL" id="CAF4834589.1"/>
    </source>
</evidence>
<reference evidence="1" key="1">
    <citation type="submission" date="2021-02" db="EMBL/GenBank/DDBJ databases">
        <authorList>
            <person name="Steward A R."/>
        </authorList>
    </citation>
    <scope>NUCLEOTIDE SEQUENCE</scope>
</reference>
<name>A0A821R1U7_9NEOP</name>
<organism evidence="1 2">
    <name type="scientific">Pieris macdunnoughi</name>
    <dbReference type="NCBI Taxonomy" id="345717"/>
    <lineage>
        <taxon>Eukaryota</taxon>
        <taxon>Metazoa</taxon>
        <taxon>Ecdysozoa</taxon>
        <taxon>Arthropoda</taxon>
        <taxon>Hexapoda</taxon>
        <taxon>Insecta</taxon>
        <taxon>Pterygota</taxon>
        <taxon>Neoptera</taxon>
        <taxon>Endopterygota</taxon>
        <taxon>Lepidoptera</taxon>
        <taxon>Glossata</taxon>
        <taxon>Ditrysia</taxon>
        <taxon>Papilionoidea</taxon>
        <taxon>Pieridae</taxon>
        <taxon>Pierinae</taxon>
        <taxon>Pieris</taxon>
    </lineage>
</organism>
<dbReference type="EMBL" id="CAJOBZ010000011">
    <property type="protein sequence ID" value="CAF4834589.1"/>
    <property type="molecule type" value="Genomic_DNA"/>
</dbReference>
<sequence length="100" mass="11701">MVRHNGLVYKLYHLQVQIRLVRIIHDFLSESSMCYRVEGTLSFPRLAPYLFALFTLYADDTALYTTHTDRGVIAVVRKKTSLLFPHEYKESDALRHVTEL</sequence>
<dbReference type="OrthoDB" id="10065625at2759"/>
<comment type="caution">
    <text evidence="1">The sequence shown here is derived from an EMBL/GenBank/DDBJ whole genome shotgun (WGS) entry which is preliminary data.</text>
</comment>
<dbReference type="AlphaFoldDB" id="A0A821R1U7"/>